<dbReference type="PANTHER" id="PTHR13302">
    <property type="entry name" value="CONSERVED OLIGOMERIC GOLGI COMPLEX COMPONENT 3"/>
    <property type="match status" value="1"/>
</dbReference>
<evidence type="ECO:0000259" key="10">
    <source>
        <dbReference type="Pfam" id="PF04136"/>
    </source>
</evidence>
<evidence type="ECO:0000256" key="2">
    <source>
        <dbReference type="ARBA" id="ARBA00009936"/>
    </source>
</evidence>
<evidence type="ECO:0000256" key="7">
    <source>
        <dbReference type="ARBA" id="ARBA00023136"/>
    </source>
</evidence>
<reference evidence="12" key="1">
    <citation type="journal article" date="2020" name="Ecol. Evol.">
        <title>Genome structure and content of the rice root-knot nematode (Meloidogyne graminicola).</title>
        <authorList>
            <person name="Phan N.T."/>
            <person name="Danchin E.G.J."/>
            <person name="Klopp C."/>
            <person name="Perfus-Barbeoch L."/>
            <person name="Kozlowski D.K."/>
            <person name="Koutsovoulos G.D."/>
            <person name="Lopez-Roques C."/>
            <person name="Bouchez O."/>
            <person name="Zahm M."/>
            <person name="Besnard G."/>
            <person name="Bellafiore S."/>
        </authorList>
    </citation>
    <scope>NUCLEOTIDE SEQUENCE</scope>
    <source>
        <strain evidence="12">VN-18</strain>
    </source>
</reference>
<dbReference type="Pfam" id="PF20671">
    <property type="entry name" value="COG3_C"/>
    <property type="match status" value="1"/>
</dbReference>
<dbReference type="GO" id="GO:0007030">
    <property type="term" value="P:Golgi organization"/>
    <property type="evidence" value="ECO:0007669"/>
    <property type="project" value="TreeGrafter"/>
</dbReference>
<dbReference type="PANTHER" id="PTHR13302:SF8">
    <property type="entry name" value="CONSERVED OLIGOMERIC GOLGI COMPLEX SUBUNIT 3"/>
    <property type="match status" value="1"/>
</dbReference>
<dbReference type="Pfam" id="PF04136">
    <property type="entry name" value="COG3_N"/>
    <property type="match status" value="1"/>
</dbReference>
<keyword evidence="4" id="KW-0813">Transport</keyword>
<gene>
    <name evidence="12" type="ORF">Mgra_00010277</name>
</gene>
<proteinExistence type="inferred from homology"/>
<feature type="compositionally biased region" description="Polar residues" evidence="9">
    <location>
        <begin position="659"/>
        <end position="671"/>
    </location>
</feature>
<dbReference type="InterPro" id="IPR048685">
    <property type="entry name" value="COG3_C"/>
</dbReference>
<dbReference type="OrthoDB" id="296793at2759"/>
<keyword evidence="13" id="KW-1185">Reference proteome</keyword>
<evidence type="ECO:0000313" key="13">
    <source>
        <dbReference type="Proteomes" id="UP000605970"/>
    </source>
</evidence>
<dbReference type="AlphaFoldDB" id="A0A8S9ZCN7"/>
<name>A0A8S9ZCN7_9BILA</name>
<evidence type="ECO:0000256" key="6">
    <source>
        <dbReference type="ARBA" id="ARBA00023034"/>
    </source>
</evidence>
<dbReference type="InterPro" id="IPR007265">
    <property type="entry name" value="COG_su3"/>
</dbReference>
<evidence type="ECO:0000256" key="9">
    <source>
        <dbReference type="SAM" id="MobiDB-lite"/>
    </source>
</evidence>
<dbReference type="GO" id="GO:0000139">
    <property type="term" value="C:Golgi membrane"/>
    <property type="evidence" value="ECO:0007669"/>
    <property type="project" value="UniProtKB-SubCell"/>
</dbReference>
<keyword evidence="6" id="KW-0333">Golgi apparatus</keyword>
<dbReference type="GO" id="GO:0006891">
    <property type="term" value="P:intra-Golgi vesicle-mediated transport"/>
    <property type="evidence" value="ECO:0007669"/>
    <property type="project" value="TreeGrafter"/>
</dbReference>
<comment type="caution">
    <text evidence="12">The sequence shown here is derived from an EMBL/GenBank/DDBJ whole genome shotgun (WGS) entry which is preliminary data.</text>
</comment>
<dbReference type="GO" id="GO:0005801">
    <property type="term" value="C:cis-Golgi network"/>
    <property type="evidence" value="ECO:0007669"/>
    <property type="project" value="InterPro"/>
</dbReference>
<evidence type="ECO:0000313" key="12">
    <source>
        <dbReference type="EMBL" id="KAF7623396.1"/>
    </source>
</evidence>
<organism evidence="12 13">
    <name type="scientific">Meloidogyne graminicola</name>
    <dbReference type="NCBI Taxonomy" id="189291"/>
    <lineage>
        <taxon>Eukaryota</taxon>
        <taxon>Metazoa</taxon>
        <taxon>Ecdysozoa</taxon>
        <taxon>Nematoda</taxon>
        <taxon>Chromadorea</taxon>
        <taxon>Rhabditida</taxon>
        <taxon>Tylenchina</taxon>
        <taxon>Tylenchomorpha</taxon>
        <taxon>Tylenchoidea</taxon>
        <taxon>Meloidogynidae</taxon>
        <taxon>Meloidogyninae</taxon>
        <taxon>Meloidogyne</taxon>
    </lineage>
</organism>
<feature type="region of interest" description="Disordered" evidence="9">
    <location>
        <begin position="659"/>
        <end position="681"/>
    </location>
</feature>
<feature type="compositionally biased region" description="Polar residues" evidence="9">
    <location>
        <begin position="552"/>
        <end position="565"/>
    </location>
</feature>
<sequence length="893" mass="103073">MFNQLSQKTLELLEEKASNYPFEEVDEENQNNKLNNEKKNKINMDSEEFLNTLREIGQLEFNEGVNNDLLQNETWDEYLIQLQRCSLRLQTLREKREKCDQILNELGEKYNSVTDKTSSLHDACDRMMSEQTQLAAANESISASLYYYQQYDWLLKKLAIPKLSLTGTLFTQILSTIHECISYLRAHPEQSESEQYIHKYEQCLSRSLTAIKAGVLSDLESCRQDVLFRQSRFSPQSNSQDLSGRSGMLSCVDNDDTFALLYGIFGIKASAIRNAFQQAFQFFSTYPEYQTIVSECEQEYFSIRSQLLRPIVQTTIQTLCVRHQNSSCTLTRDGCTFLLRLCDDELRLYKQFFVLDFDQTLKTATMTPSSPPVFTFWPIYSDEQHSSANHFHAFIESICRIFYDTLRPLIIHNQHLETLAQLCTLLKIEMVDERCSLRQTPDSSSINFTSLQQQQQQTSISRIGFVRVINELVADIVERIVYRTSLFAKSDILDYNPASGDLVYPERLLMMQKINDGDIGNNNIVIDQTKSLDEQLQIDDEDHETIGPLPKSSGTLSKISRPASTSPIDQHCLWYPTVKRTVMCLSKLYRCLDLTVFMNISRELLDSCCQSLETAVERIKALPIEPSRATIRNSPNRIIDAELFIIKHLLILREQTSPYRQHQKQKQPITRSSSVLSSGSGRGIGQLEETQIHPQLDYQLDLGKYTQSMLQLLNPENRARWFEFGTNNALLSLLLLTPVHVSELQTDSRRIIEQHLKRWCHTMIIHISELLLGPLSNFQSALDKFQNEQEQRAKNQMAPLIVASNEYFSPRALNDRCSQAFKQLKQNWPQVRIAFGLYIGMRETEEILLQPIRRAVCNAFSSLRLFVERHYEEEQRLIISAPGQEQISLILNA</sequence>
<evidence type="ECO:0000256" key="5">
    <source>
        <dbReference type="ARBA" id="ARBA00022927"/>
    </source>
</evidence>
<evidence type="ECO:0000256" key="3">
    <source>
        <dbReference type="ARBA" id="ARBA00020976"/>
    </source>
</evidence>
<accession>A0A8S9ZCN7</accession>
<dbReference type="Proteomes" id="UP000605970">
    <property type="component" value="Unassembled WGS sequence"/>
</dbReference>
<protein>
    <recommendedName>
        <fullName evidence="3">Conserved oligomeric Golgi complex subunit 3</fullName>
    </recommendedName>
    <alternativeName>
        <fullName evidence="8">Component of oligomeric Golgi complex 3</fullName>
    </alternativeName>
</protein>
<evidence type="ECO:0000256" key="8">
    <source>
        <dbReference type="ARBA" id="ARBA00031339"/>
    </source>
</evidence>
<feature type="region of interest" description="Disordered" evidence="9">
    <location>
        <begin position="544"/>
        <end position="565"/>
    </location>
</feature>
<evidence type="ECO:0000259" key="11">
    <source>
        <dbReference type="Pfam" id="PF20671"/>
    </source>
</evidence>
<evidence type="ECO:0000256" key="4">
    <source>
        <dbReference type="ARBA" id="ARBA00022448"/>
    </source>
</evidence>
<comment type="similarity">
    <text evidence="2">Belongs to the COG3 family.</text>
</comment>
<dbReference type="GO" id="GO:0006886">
    <property type="term" value="P:intracellular protein transport"/>
    <property type="evidence" value="ECO:0007669"/>
    <property type="project" value="InterPro"/>
</dbReference>
<feature type="domain" description="Conserved oligomeric Golgi complex subunit 3 N-terminal" evidence="10">
    <location>
        <begin position="77"/>
        <end position="220"/>
    </location>
</feature>
<dbReference type="EMBL" id="JABEBT010000256">
    <property type="protein sequence ID" value="KAF7623396.1"/>
    <property type="molecule type" value="Genomic_DNA"/>
</dbReference>
<dbReference type="GO" id="GO:0017119">
    <property type="term" value="C:Golgi transport complex"/>
    <property type="evidence" value="ECO:0007669"/>
    <property type="project" value="TreeGrafter"/>
</dbReference>
<evidence type="ECO:0000256" key="1">
    <source>
        <dbReference type="ARBA" id="ARBA00004395"/>
    </source>
</evidence>
<keyword evidence="7" id="KW-0472">Membrane</keyword>
<dbReference type="InterPro" id="IPR048320">
    <property type="entry name" value="COG3_N"/>
</dbReference>
<feature type="domain" description="Conserved oligomeric Golgi complex subunit 3 C-terminal" evidence="11">
    <location>
        <begin position="258"/>
        <end position="663"/>
    </location>
</feature>
<keyword evidence="5" id="KW-0653">Protein transport</keyword>
<comment type="subcellular location">
    <subcellularLocation>
        <location evidence="1">Golgi apparatus membrane</location>
        <topology evidence="1">Peripheral membrane protein</topology>
    </subcellularLocation>
</comment>